<sequence>MGGKKYLIATACNKKYEDFLVNHWFSSLKENVNLSETDVLVMDYGLSDEVVQKLSQQGAIVRKARRTDGHINNTRFLELADFLKGNTFYKGIVLCDSGDIIFQDDISNLFKENTTQIKAVTEDISPNMEMVINEKNVDGADDIKRKLWRKRLINAGFVVYPRNVYIDFVERMFSKVKDMYAWGVDMILLNYYAYESGFLQLPVIYNFIPTTAKVKYLVEDGVFYVVNHGNKIKVRVVHNAGGHRIFRPILNFGYGKGHNIPRPATIFMLRTFYVTLSALRRFGALFQKE</sequence>
<name>A0AAI8GDM0_FERIS</name>
<accession>A0AAI8GDM0</accession>
<reference evidence="1 2" key="1">
    <citation type="journal article" date="2015" name="Stand. Genomic Sci.">
        <title>Genome sequence of a native-feather degrading extremely thermophilic Eubacterium, Fervidobacterium islandicum AW-1.</title>
        <authorList>
            <person name="Lee Y.J."/>
            <person name="Jeong H."/>
            <person name="Park G.S."/>
            <person name="Kwak Y."/>
            <person name="Lee S.J."/>
            <person name="Lee S.J."/>
            <person name="Park M.K."/>
            <person name="Kim J.Y."/>
            <person name="Kang H.K."/>
            <person name="Shin J.H."/>
            <person name="Lee D.W."/>
        </authorList>
    </citation>
    <scope>NUCLEOTIDE SEQUENCE [LARGE SCALE GENOMIC DNA]</scope>
    <source>
        <strain evidence="1 2">AW-1</strain>
    </source>
</reference>
<gene>
    <name evidence="1" type="ORF">NA23_09305</name>
</gene>
<dbReference type="EMBL" id="CP014334">
    <property type="protein sequence ID" value="AMW33408.1"/>
    <property type="molecule type" value="Genomic_DNA"/>
</dbReference>
<proteinExistence type="predicted"/>
<protein>
    <submittedName>
        <fullName evidence="1">Uncharacterized protein</fullName>
    </submittedName>
</protein>
<dbReference type="Gene3D" id="3.90.550.10">
    <property type="entry name" value="Spore Coat Polysaccharide Biosynthesis Protein SpsA, Chain A"/>
    <property type="match status" value="1"/>
</dbReference>
<evidence type="ECO:0000313" key="1">
    <source>
        <dbReference type="EMBL" id="AMW33408.1"/>
    </source>
</evidence>
<keyword evidence="2" id="KW-1185">Reference proteome</keyword>
<dbReference type="AlphaFoldDB" id="A0AAI8GDM0"/>
<dbReference type="SUPFAM" id="SSF53448">
    <property type="entry name" value="Nucleotide-diphospho-sugar transferases"/>
    <property type="match status" value="1"/>
</dbReference>
<dbReference type="KEGG" id="fia:NA23_09305"/>
<dbReference type="InterPro" id="IPR029044">
    <property type="entry name" value="Nucleotide-diphossugar_trans"/>
</dbReference>
<evidence type="ECO:0000313" key="2">
    <source>
        <dbReference type="Proteomes" id="UP000093740"/>
    </source>
</evidence>
<organism evidence="1 2">
    <name type="scientific">Fervidobacterium islandicum</name>
    <dbReference type="NCBI Taxonomy" id="2423"/>
    <lineage>
        <taxon>Bacteria</taxon>
        <taxon>Thermotogati</taxon>
        <taxon>Thermotogota</taxon>
        <taxon>Thermotogae</taxon>
        <taxon>Thermotogales</taxon>
        <taxon>Fervidobacteriaceae</taxon>
        <taxon>Fervidobacterium</taxon>
    </lineage>
</organism>
<dbReference type="RefSeq" id="WP_052107244.1">
    <property type="nucleotide sequence ID" value="NZ_CP014334.2"/>
</dbReference>
<dbReference type="Proteomes" id="UP000093740">
    <property type="component" value="Chromosome"/>
</dbReference>